<keyword evidence="4 5" id="KW-0472">Membrane</keyword>
<dbReference type="PANTHER" id="PTHR43077">
    <property type="entry name" value="TRANSPORT PERMEASE YVFS-RELATED"/>
    <property type="match status" value="1"/>
</dbReference>
<dbReference type="PANTHER" id="PTHR43077:SF10">
    <property type="entry name" value="TRANSPORT PERMEASE PROTEIN"/>
    <property type="match status" value="1"/>
</dbReference>
<evidence type="ECO:0000313" key="7">
    <source>
        <dbReference type="EMBL" id="AEI42133.1"/>
    </source>
</evidence>
<dbReference type="InterPro" id="IPR051328">
    <property type="entry name" value="T7SS_ABC-Transporter"/>
</dbReference>
<feature type="transmembrane region" description="Helical" evidence="5">
    <location>
        <begin position="734"/>
        <end position="759"/>
    </location>
</feature>
<evidence type="ECO:0000256" key="3">
    <source>
        <dbReference type="ARBA" id="ARBA00022989"/>
    </source>
</evidence>
<keyword evidence="2 5" id="KW-0812">Transmembrane</keyword>
<dbReference type="InterPro" id="IPR017501">
    <property type="entry name" value="Phage_infect_YhgE_C"/>
</dbReference>
<dbReference type="Proteomes" id="UP000006620">
    <property type="component" value="Chromosome"/>
</dbReference>
<dbReference type="NCBIfam" id="TIGR03062">
    <property type="entry name" value="pip_yhgE_Cterm"/>
    <property type="match status" value="1"/>
</dbReference>
<keyword evidence="3 5" id="KW-1133">Transmembrane helix</keyword>
<dbReference type="EMBL" id="CP002869">
    <property type="protein sequence ID" value="AEI42133.1"/>
    <property type="molecule type" value="Genomic_DNA"/>
</dbReference>
<sequence>MNILNIYARDWRNIAKVPTGIFLMIALVLLPSVYDWVNLVAVWDPYSNTSGIRIAVTSQDEGASVQGRTIHVGAEVIESLKKNTKLGWTFVDEQEAERGVDEGDYYASLLIPRDFSAKLTSILSGDPQKPAIVYTVNEKINAVAPKITGSGASSVAGQIRENFIASVSEAVLTQLREAGIRLEEQLPSIRRVEDGVLALEARLPEIAALGQKVLELEAKLPDIRSKAERVAGLEERIPELEEAGAAILRVEEHWPEIQTAAGSIVRLQEKLPELQRAAGIVTELDRNFYKVEDILVKAAEDARKAGAVVDAALAALPKLAAIAEDGGAFAAGLSGFLEKHHDALAAIPPVVKQNLLLLQQTADSVTQLTEALQAADLDPEAALALLSFVQDRLAAGTQALGTTIDLLTRLNGSVQSPALTEAVSRLEEIRTKLSRQAELVQGISAALRQGAQPAKELVASLNALSKEVSAGLGSILARYDSEIVPAAAEALALLERTAKNAADVLQAASGQLPNIEALLRDAQAGIAFGQEQLAALQGDLPQIRSGLSEAAAAIGENMTRFTDAVNRAVPFIRNDLPKVEQRVHEAADYVRSDLPKTEADIRRMSALIREKLPLVESGVHQAADLVRTELPALDSAVRKAADQIRAVKGHRSDIEELARLLRGDIQRESDFLANPVVLEENRKYPVPNYGSAMAPFYAVLSLWVGATLLISLLRIDVDESYGHYKGYELYLGRLLTFLTIGALQSLFLTLGDIYLLGVYVVDKGWFVLFSVLISAVFVTITYTLVSVFGNTGKGIAIIFMVLQFTSSGGTFPIATASPFFQSVNPFVPFTYAISLLRETVGGMLPKTVIRDALCLLAFIPASYALALGLKKPLAPYTKRAAEKAKMTKVIS</sequence>
<evidence type="ECO:0000256" key="2">
    <source>
        <dbReference type="ARBA" id="ARBA00022692"/>
    </source>
</evidence>
<feature type="domain" description="ABC-2 type transporter transmembrane" evidence="6">
    <location>
        <begin position="683"/>
        <end position="867"/>
    </location>
</feature>
<feature type="transmembrane region" description="Helical" evidence="5">
    <location>
        <begin position="848"/>
        <end position="869"/>
    </location>
</feature>
<evidence type="ECO:0000256" key="4">
    <source>
        <dbReference type="ARBA" id="ARBA00023136"/>
    </source>
</evidence>
<dbReference type="KEGG" id="pms:KNP414_03589"/>
<gene>
    <name evidence="7" type="ordered locus">KNP414_03589</name>
</gene>
<dbReference type="NCBIfam" id="TIGR03061">
    <property type="entry name" value="pip_yhgE_Nterm"/>
    <property type="match status" value="1"/>
</dbReference>
<dbReference type="Gene3D" id="3.40.1710.10">
    <property type="entry name" value="abc type-2 transporter like domain"/>
    <property type="match status" value="1"/>
</dbReference>
<dbReference type="InterPro" id="IPR013525">
    <property type="entry name" value="ABC2_TM"/>
</dbReference>
<evidence type="ECO:0000259" key="6">
    <source>
        <dbReference type="Pfam" id="PF12698"/>
    </source>
</evidence>
<evidence type="ECO:0000313" key="8">
    <source>
        <dbReference type="Proteomes" id="UP000006620"/>
    </source>
</evidence>
<name>F8FDG3_PAEMK</name>
<dbReference type="HOGENOM" id="CLU_004534_2_1_9"/>
<comment type="subcellular location">
    <subcellularLocation>
        <location evidence="1">Membrane</location>
        <topology evidence="1">Multi-pass membrane protein</topology>
    </subcellularLocation>
</comment>
<dbReference type="GO" id="GO:0140359">
    <property type="term" value="F:ABC-type transporter activity"/>
    <property type="evidence" value="ECO:0007669"/>
    <property type="project" value="InterPro"/>
</dbReference>
<evidence type="ECO:0000256" key="5">
    <source>
        <dbReference type="SAM" id="Phobius"/>
    </source>
</evidence>
<proteinExistence type="predicted"/>
<dbReference type="RefSeq" id="WP_013917290.1">
    <property type="nucleotide sequence ID" value="NC_015690.1"/>
</dbReference>
<dbReference type="AlphaFoldDB" id="F8FDG3"/>
<feature type="transmembrane region" description="Helical" evidence="5">
    <location>
        <begin position="765"/>
        <end position="785"/>
    </location>
</feature>
<dbReference type="Pfam" id="PF12698">
    <property type="entry name" value="ABC2_membrane_3"/>
    <property type="match status" value="1"/>
</dbReference>
<feature type="transmembrane region" description="Helical" evidence="5">
    <location>
        <begin position="797"/>
        <end position="820"/>
    </location>
</feature>
<dbReference type="GO" id="GO:0016020">
    <property type="term" value="C:membrane"/>
    <property type="evidence" value="ECO:0007669"/>
    <property type="project" value="UniProtKB-SubCell"/>
</dbReference>
<reference evidence="8" key="1">
    <citation type="submission" date="2011-06" db="EMBL/GenBank/DDBJ databases">
        <title>Complete genome sequence of Paenibacillus mucilaginosus KNP414.</title>
        <authorList>
            <person name="Wang J."/>
            <person name="Hu S."/>
            <person name="Hu X."/>
            <person name="Zhang B."/>
            <person name="Dong D."/>
            <person name="Zhang S."/>
            <person name="Zhao K."/>
            <person name="Wu D."/>
        </authorList>
    </citation>
    <scope>NUCLEOTIDE SEQUENCE [LARGE SCALE GENOMIC DNA]</scope>
    <source>
        <strain evidence="8">KNP414</strain>
    </source>
</reference>
<evidence type="ECO:0000256" key="1">
    <source>
        <dbReference type="ARBA" id="ARBA00004141"/>
    </source>
</evidence>
<organism evidence="7 8">
    <name type="scientific">Paenibacillus mucilaginosus (strain KNP414)</name>
    <dbReference type="NCBI Taxonomy" id="1036673"/>
    <lineage>
        <taxon>Bacteria</taxon>
        <taxon>Bacillati</taxon>
        <taxon>Bacillota</taxon>
        <taxon>Bacilli</taxon>
        <taxon>Bacillales</taxon>
        <taxon>Paenibacillaceae</taxon>
        <taxon>Paenibacillus</taxon>
    </lineage>
</organism>
<reference evidence="7 8" key="2">
    <citation type="journal article" date="2013" name="Genome Announc.">
        <title>Genome Sequence of Growth-Improving Paenibacillus mucilaginosus Strain KNP414.</title>
        <authorList>
            <person name="Lu J.J."/>
            <person name="Wang J.F."/>
            <person name="Hu X.F."/>
        </authorList>
    </citation>
    <scope>NUCLEOTIDE SEQUENCE [LARGE SCALE GENOMIC DNA]</scope>
    <source>
        <strain evidence="7 8">KNP414</strain>
    </source>
</reference>
<dbReference type="InterPro" id="IPR017500">
    <property type="entry name" value="Phage_infect_YhgE_N"/>
</dbReference>
<feature type="transmembrane region" description="Helical" evidence="5">
    <location>
        <begin position="21"/>
        <end position="43"/>
    </location>
</feature>
<dbReference type="PATRIC" id="fig|1036673.3.peg.3294"/>
<accession>F8FDG3</accession>
<feature type="transmembrane region" description="Helical" evidence="5">
    <location>
        <begin position="692"/>
        <end position="713"/>
    </location>
</feature>
<protein>
    <recommendedName>
        <fullName evidence="6">ABC-2 type transporter transmembrane domain-containing protein</fullName>
    </recommendedName>
</protein>